<dbReference type="EMBL" id="LKCM01000139">
    <property type="protein sequence ID" value="KPQ43536.1"/>
    <property type="molecule type" value="Genomic_DNA"/>
</dbReference>
<dbReference type="InterPro" id="IPR016181">
    <property type="entry name" value="Acyl_CoA_acyltransferase"/>
</dbReference>
<feature type="domain" description="BioF2-like acetyltransferase" evidence="7">
    <location>
        <begin position="124"/>
        <end position="262"/>
    </location>
</feature>
<dbReference type="PANTHER" id="PTHR36174">
    <property type="entry name" value="LIPID II:GLYCINE GLYCYLTRANSFERASE"/>
    <property type="match status" value="1"/>
</dbReference>
<dbReference type="InterPro" id="IPR038740">
    <property type="entry name" value="BioF2-like_GNAT_dom"/>
</dbReference>
<evidence type="ECO:0000256" key="5">
    <source>
        <dbReference type="ARBA" id="ARBA00023315"/>
    </source>
</evidence>
<dbReference type="InterPro" id="IPR003447">
    <property type="entry name" value="FEMABX"/>
</dbReference>
<evidence type="ECO:0000259" key="7">
    <source>
        <dbReference type="Pfam" id="PF13480"/>
    </source>
</evidence>
<organism evidence="8 9">
    <name type="scientific">Candidatus Methanoperedens nitratireducens</name>
    <dbReference type="NCBI Taxonomy" id="1392998"/>
    <lineage>
        <taxon>Archaea</taxon>
        <taxon>Methanobacteriati</taxon>
        <taxon>Methanobacteriota</taxon>
        <taxon>Stenosarchaea group</taxon>
        <taxon>Methanomicrobia</taxon>
        <taxon>Methanosarcinales</taxon>
        <taxon>ANME-2 cluster</taxon>
        <taxon>Candidatus Methanoperedentaceae</taxon>
        <taxon>Candidatus Methanoperedens</taxon>
    </lineage>
</organism>
<dbReference type="PANTHER" id="PTHR36174:SF1">
    <property type="entry name" value="LIPID II:GLYCINE GLYCYLTRANSFERASE"/>
    <property type="match status" value="1"/>
</dbReference>
<name>A0A0P8AGL8_9EURY</name>
<sequence length="295" mass="34876">MIKNMNDKKAIKWNGYDIMQNEIFMESYCKNKNFELFKIDTTIAYLHKLPVFGYTFMKIHSPDLEDILSIIQKTKKISAQKNVAFLEIVTPYKDDAIERYMIKSDGTYIINYNNIKNYEAIWKNFHRNVRQKINQANQNGVFIEKAKNENDFNEWWKLYEVAARTKEFQAQKYGLVHDLFNNSDISRLILAKCEDKILSGMFLLLNKGILSWLSAMDSNAGRYRPNNLLEWEIIKWGKDQGYAYYDMGGAIINKNHGPTEFKKSFGGEYRELYTYRIPIVYIKNIITELALKFYK</sequence>
<keyword evidence="2" id="KW-0808">Transferase</keyword>
<evidence type="ECO:0000256" key="3">
    <source>
        <dbReference type="ARBA" id="ARBA00022960"/>
    </source>
</evidence>
<dbReference type="Gene3D" id="3.40.630.30">
    <property type="match status" value="1"/>
</dbReference>
<keyword evidence="6" id="KW-0961">Cell wall biogenesis/degradation</keyword>
<comment type="caution">
    <text evidence="8">The sequence shown here is derived from an EMBL/GenBank/DDBJ whole genome shotgun (WGS) entry which is preliminary data.</text>
</comment>
<dbReference type="PROSITE" id="PS51191">
    <property type="entry name" value="FEMABX"/>
    <property type="match status" value="1"/>
</dbReference>
<evidence type="ECO:0000256" key="6">
    <source>
        <dbReference type="ARBA" id="ARBA00023316"/>
    </source>
</evidence>
<evidence type="ECO:0000256" key="1">
    <source>
        <dbReference type="ARBA" id="ARBA00009943"/>
    </source>
</evidence>
<reference evidence="8 9" key="1">
    <citation type="submission" date="2015-09" db="EMBL/GenBank/DDBJ databases">
        <title>A metagenomics-based metabolic model of nitrate-dependent anaerobic oxidation of methane by Methanoperedens-like archaea.</title>
        <authorList>
            <person name="Arshad A."/>
            <person name="Speth D.R."/>
            <person name="De Graaf R.M."/>
            <person name="Op Den Camp H.J."/>
            <person name="Jetten M.S."/>
            <person name="Welte C.U."/>
        </authorList>
    </citation>
    <scope>NUCLEOTIDE SEQUENCE [LARGE SCALE GENOMIC DNA]</scope>
</reference>
<gene>
    <name evidence="8" type="ORF">MPEBLZ_01919</name>
</gene>
<dbReference type="AlphaFoldDB" id="A0A0P8AGL8"/>
<keyword evidence="5" id="KW-0012">Acyltransferase</keyword>
<keyword evidence="3" id="KW-0133">Cell shape</keyword>
<dbReference type="Pfam" id="PF13480">
    <property type="entry name" value="Acetyltransf_6"/>
    <property type="match status" value="1"/>
</dbReference>
<evidence type="ECO:0000256" key="2">
    <source>
        <dbReference type="ARBA" id="ARBA00022679"/>
    </source>
</evidence>
<evidence type="ECO:0000256" key="4">
    <source>
        <dbReference type="ARBA" id="ARBA00022984"/>
    </source>
</evidence>
<dbReference type="GO" id="GO:0071555">
    <property type="term" value="P:cell wall organization"/>
    <property type="evidence" value="ECO:0007669"/>
    <property type="project" value="UniProtKB-KW"/>
</dbReference>
<dbReference type="InterPro" id="IPR050644">
    <property type="entry name" value="PG_Glycine_Bridge_Synth"/>
</dbReference>
<accession>A0A0P8AGL8</accession>
<dbReference type="Proteomes" id="UP000050360">
    <property type="component" value="Unassembled WGS sequence"/>
</dbReference>
<dbReference type="GO" id="GO:0044038">
    <property type="term" value="P:cell wall macromolecule biosynthetic process"/>
    <property type="evidence" value="ECO:0007669"/>
    <property type="project" value="InterPro"/>
</dbReference>
<proteinExistence type="inferred from homology"/>
<comment type="similarity">
    <text evidence="1">Belongs to the FemABX family.</text>
</comment>
<evidence type="ECO:0000313" key="9">
    <source>
        <dbReference type="Proteomes" id="UP000050360"/>
    </source>
</evidence>
<evidence type="ECO:0000313" key="8">
    <source>
        <dbReference type="EMBL" id="KPQ43536.1"/>
    </source>
</evidence>
<dbReference type="SUPFAM" id="SSF55729">
    <property type="entry name" value="Acyl-CoA N-acyltransferases (Nat)"/>
    <property type="match status" value="1"/>
</dbReference>
<keyword evidence="4" id="KW-0573">Peptidoglycan synthesis</keyword>
<dbReference type="GO" id="GO:0008360">
    <property type="term" value="P:regulation of cell shape"/>
    <property type="evidence" value="ECO:0007669"/>
    <property type="project" value="UniProtKB-KW"/>
</dbReference>
<protein>
    <submittedName>
        <fullName evidence="8">FemAB family protein</fullName>
    </submittedName>
</protein>
<dbReference type="GO" id="GO:0016755">
    <property type="term" value="F:aminoacyltransferase activity"/>
    <property type="evidence" value="ECO:0007669"/>
    <property type="project" value="InterPro"/>
</dbReference>